<name>A0A183F9T1_HELPZ</name>
<organism evidence="2 3">
    <name type="scientific">Heligmosomoides polygyrus</name>
    <name type="common">Parasitic roundworm</name>
    <dbReference type="NCBI Taxonomy" id="6339"/>
    <lineage>
        <taxon>Eukaryota</taxon>
        <taxon>Metazoa</taxon>
        <taxon>Ecdysozoa</taxon>
        <taxon>Nematoda</taxon>
        <taxon>Chromadorea</taxon>
        <taxon>Rhabditida</taxon>
        <taxon>Rhabditina</taxon>
        <taxon>Rhabditomorpha</taxon>
        <taxon>Strongyloidea</taxon>
        <taxon>Heligmosomidae</taxon>
        <taxon>Heligmosomoides</taxon>
    </lineage>
</organism>
<feature type="region of interest" description="Disordered" evidence="1">
    <location>
        <begin position="32"/>
        <end position="62"/>
    </location>
</feature>
<feature type="compositionally biased region" description="Acidic residues" evidence="1">
    <location>
        <begin position="32"/>
        <end position="42"/>
    </location>
</feature>
<proteinExistence type="predicted"/>
<sequence length="62" mass="6634">LQPIAAAATPTLMTEEIHEHCASDVITIDDFSIDDPDADMEDTQPPVLKPETAPCAAEKVSK</sequence>
<evidence type="ECO:0000313" key="2">
    <source>
        <dbReference type="Proteomes" id="UP000050761"/>
    </source>
</evidence>
<dbReference type="AlphaFoldDB" id="A0A183F9T1"/>
<evidence type="ECO:0000313" key="3">
    <source>
        <dbReference type="WBParaSite" id="HPBE_0000292301-mRNA-1"/>
    </source>
</evidence>
<dbReference type="WBParaSite" id="HPBE_0000292301-mRNA-1">
    <property type="protein sequence ID" value="HPBE_0000292301-mRNA-1"/>
    <property type="gene ID" value="HPBE_0000292301"/>
</dbReference>
<evidence type="ECO:0000256" key="1">
    <source>
        <dbReference type="SAM" id="MobiDB-lite"/>
    </source>
</evidence>
<dbReference type="Proteomes" id="UP000050761">
    <property type="component" value="Unassembled WGS sequence"/>
</dbReference>
<protein>
    <submittedName>
        <fullName evidence="3">RALGAPB</fullName>
    </submittedName>
</protein>
<reference evidence="3" key="1">
    <citation type="submission" date="2019-09" db="UniProtKB">
        <authorList>
            <consortium name="WormBaseParasite"/>
        </authorList>
    </citation>
    <scope>IDENTIFICATION</scope>
</reference>
<accession>A0A183F9T1</accession>
<keyword evidence="2" id="KW-1185">Reference proteome</keyword>